<feature type="region of interest" description="Disordered" evidence="7">
    <location>
        <begin position="34"/>
        <end position="59"/>
    </location>
</feature>
<dbReference type="SUPFAM" id="SSF111369">
    <property type="entry name" value="HlyD-like secretion proteins"/>
    <property type="match status" value="1"/>
</dbReference>
<dbReference type="Gene3D" id="2.40.30.170">
    <property type="match status" value="1"/>
</dbReference>
<keyword evidence="3" id="KW-0813">Transport</keyword>
<dbReference type="NCBIfam" id="TIGR01730">
    <property type="entry name" value="RND_mfp"/>
    <property type="match status" value="1"/>
</dbReference>
<evidence type="ECO:0000313" key="13">
    <source>
        <dbReference type="EMBL" id="AFC84645.1"/>
    </source>
</evidence>
<comment type="similarity">
    <text evidence="2">Belongs to the membrane fusion protein (MFP) (TC 8.A.1) family.</text>
</comment>
<evidence type="ECO:0000256" key="8">
    <source>
        <dbReference type="SAM" id="Phobius"/>
    </source>
</evidence>
<keyword evidence="4" id="KW-1003">Cell membrane</keyword>
<evidence type="ECO:0000256" key="5">
    <source>
        <dbReference type="ARBA" id="ARBA00022519"/>
    </source>
</evidence>
<dbReference type="HOGENOM" id="CLU_018816_2_0_6"/>
<dbReference type="eggNOG" id="COG0845">
    <property type="taxonomic scope" value="Bacteria"/>
</dbReference>
<sequence>MSRVLKIAVILVIVVVLVLVGLHFLRPGGDRAGGMHHGHGPASAASATGKSAGDAGASDPVPVTVESVKAQDVPIYLVNQGTVTALNSVTIQPQISGRLFSLHFAEGQAVKKGDLLAVIDPRPYQATLDQDLAKTLQDQASLDTAISTYERNKKLLSKGYVSALNMDTYTNNVAQLKATVASDKAAVQYARVQLSYTQLRSPIDGIAGIRQVDIGNQLTTSSDIVVLTQITPIYVIFTLPESTLDDVRGAAHEGRLEVNVMNRDNTGVRANDGYLEVVDNQVATGTSTYKLRAVFPNTHGELWPGEYANVRLKVRTVHDGLVIPSQAVQRGPDGDYVYLVQADKTVKMQSVTVGSEVGDSHVLINKGLALNDVVVTEGQFRLKPGSKVNAMQPGQVPAAPTAAELKKAGAAMHRGSHGGPH</sequence>
<evidence type="ECO:0000259" key="9">
    <source>
        <dbReference type="Pfam" id="PF25876"/>
    </source>
</evidence>
<gene>
    <name evidence="13" type="ordered locus">Fraau_0146</name>
</gene>
<keyword evidence="14" id="KW-1185">Reference proteome</keyword>
<proteinExistence type="inferred from homology"/>
<keyword evidence="6 8" id="KW-0472">Membrane</keyword>
<dbReference type="Pfam" id="PF25944">
    <property type="entry name" value="Beta-barrel_RND"/>
    <property type="match status" value="1"/>
</dbReference>
<feature type="domain" description="Multidrug resistance protein MdtA-like beta-barrel" evidence="11">
    <location>
        <begin position="232"/>
        <end position="315"/>
    </location>
</feature>
<keyword evidence="8" id="KW-1133">Transmembrane helix</keyword>
<dbReference type="InterPro" id="IPR006143">
    <property type="entry name" value="RND_pump_MFP"/>
</dbReference>
<keyword evidence="5" id="KW-0997">Cell inner membrane</keyword>
<dbReference type="InterPro" id="IPR058625">
    <property type="entry name" value="MdtA-like_BSH"/>
</dbReference>
<dbReference type="Pfam" id="PF25876">
    <property type="entry name" value="HH_MFP_RND"/>
    <property type="match status" value="1"/>
</dbReference>
<keyword evidence="8" id="KW-0812">Transmembrane</keyword>
<feature type="domain" description="Multidrug resistance protein MdtA-like barrel-sandwich hybrid" evidence="10">
    <location>
        <begin position="87"/>
        <end position="222"/>
    </location>
</feature>
<dbReference type="OrthoDB" id="9783047at2"/>
<dbReference type="Gene3D" id="2.40.420.20">
    <property type="match status" value="1"/>
</dbReference>
<dbReference type="InterPro" id="IPR058624">
    <property type="entry name" value="MdtA-like_HH"/>
</dbReference>
<dbReference type="STRING" id="767434.Fraau_0146"/>
<reference evidence="13" key="1">
    <citation type="submission" date="2012-02" db="EMBL/GenBank/DDBJ databases">
        <title>The complete genome of Frateuria aurantia DSM 6220.</title>
        <authorList>
            <consortium name="US DOE Joint Genome Institute (JGI-PGF)"/>
            <person name="Lucas S."/>
            <person name="Copeland A."/>
            <person name="Lapidus A."/>
            <person name="Glavina del Rio T."/>
            <person name="Dalin E."/>
            <person name="Tice H."/>
            <person name="Bruce D."/>
            <person name="Goodwin L."/>
            <person name="Pitluck S."/>
            <person name="Peters L."/>
            <person name="Ovchinnikova G."/>
            <person name="Teshima H."/>
            <person name="Kyrpides N."/>
            <person name="Mavromatis K."/>
            <person name="Ivanova N."/>
            <person name="Brettin T."/>
            <person name="Detter J.C."/>
            <person name="Han C."/>
            <person name="Larimer F."/>
            <person name="Land M."/>
            <person name="Hauser L."/>
            <person name="Markowitz V."/>
            <person name="Cheng J.-F."/>
            <person name="Hugenholtz P."/>
            <person name="Woyke T."/>
            <person name="Wu D."/>
            <person name="Brambilla E."/>
            <person name="Klenk H.-P."/>
            <person name="Eisen J.A."/>
        </authorList>
    </citation>
    <scope>NUCLEOTIDE SEQUENCE</scope>
    <source>
        <strain evidence="13">DSM 6220</strain>
    </source>
</reference>
<dbReference type="PANTHER" id="PTHR30469:SF36">
    <property type="entry name" value="BLL3903 PROTEIN"/>
    <property type="match status" value="1"/>
</dbReference>
<dbReference type="GO" id="GO:0005886">
    <property type="term" value="C:plasma membrane"/>
    <property type="evidence" value="ECO:0007669"/>
    <property type="project" value="UniProtKB-SubCell"/>
</dbReference>
<dbReference type="RefSeq" id="WP_014401651.1">
    <property type="nucleotide sequence ID" value="NC_017033.1"/>
</dbReference>
<feature type="compositionally biased region" description="Low complexity" evidence="7">
    <location>
        <begin position="40"/>
        <end position="58"/>
    </location>
</feature>
<evidence type="ECO:0000256" key="7">
    <source>
        <dbReference type="SAM" id="MobiDB-lite"/>
    </source>
</evidence>
<dbReference type="EMBL" id="CP003350">
    <property type="protein sequence ID" value="AFC84645.1"/>
    <property type="molecule type" value="Genomic_DNA"/>
</dbReference>
<dbReference type="PANTHER" id="PTHR30469">
    <property type="entry name" value="MULTIDRUG RESISTANCE PROTEIN MDTA"/>
    <property type="match status" value="1"/>
</dbReference>
<dbReference type="FunFam" id="2.40.420.20:FF:000001">
    <property type="entry name" value="Efflux RND transporter periplasmic adaptor subunit"/>
    <property type="match status" value="1"/>
</dbReference>
<protein>
    <submittedName>
        <fullName evidence="13">RND family efflux transporter, MFP subunit</fullName>
    </submittedName>
</protein>
<dbReference type="Pfam" id="PF25917">
    <property type="entry name" value="BSH_RND"/>
    <property type="match status" value="1"/>
</dbReference>
<dbReference type="InterPro" id="IPR058627">
    <property type="entry name" value="MdtA-like_C"/>
</dbReference>
<evidence type="ECO:0000256" key="1">
    <source>
        <dbReference type="ARBA" id="ARBA00004533"/>
    </source>
</evidence>
<dbReference type="GO" id="GO:1990281">
    <property type="term" value="C:efflux pump complex"/>
    <property type="evidence" value="ECO:0007669"/>
    <property type="project" value="TreeGrafter"/>
</dbReference>
<evidence type="ECO:0000259" key="11">
    <source>
        <dbReference type="Pfam" id="PF25944"/>
    </source>
</evidence>
<evidence type="ECO:0000256" key="4">
    <source>
        <dbReference type="ARBA" id="ARBA00022475"/>
    </source>
</evidence>
<feature type="domain" description="Multidrug resistance protein MdtA-like alpha-helical hairpin" evidence="9">
    <location>
        <begin position="129"/>
        <end position="197"/>
    </location>
</feature>
<evidence type="ECO:0000313" key="14">
    <source>
        <dbReference type="Proteomes" id="UP000005234"/>
    </source>
</evidence>
<evidence type="ECO:0000256" key="2">
    <source>
        <dbReference type="ARBA" id="ARBA00009477"/>
    </source>
</evidence>
<feature type="transmembrane region" description="Helical" evidence="8">
    <location>
        <begin position="7"/>
        <end position="25"/>
    </location>
</feature>
<comment type="subcellular location">
    <subcellularLocation>
        <location evidence="1">Cell inner membrane</location>
    </subcellularLocation>
</comment>
<dbReference type="AlphaFoldDB" id="H8L0L9"/>
<feature type="domain" description="Multidrug resistance protein MdtA-like C-terminal permuted SH3" evidence="12">
    <location>
        <begin position="321"/>
        <end position="378"/>
    </location>
</feature>
<accession>H8L0L9</accession>
<evidence type="ECO:0000259" key="10">
    <source>
        <dbReference type="Pfam" id="PF25917"/>
    </source>
</evidence>
<organism evidence="13 14">
    <name type="scientific">Frateuria aurantia (strain ATCC 33424 / DSM 6220 / KCTC 2777 / LMG 1558 / NBRC 3245 / NCIMB 13370)</name>
    <name type="common">Acetobacter aurantius</name>
    <dbReference type="NCBI Taxonomy" id="767434"/>
    <lineage>
        <taxon>Bacteria</taxon>
        <taxon>Pseudomonadati</taxon>
        <taxon>Pseudomonadota</taxon>
        <taxon>Gammaproteobacteria</taxon>
        <taxon>Lysobacterales</taxon>
        <taxon>Rhodanobacteraceae</taxon>
        <taxon>Frateuria</taxon>
    </lineage>
</organism>
<dbReference type="Gene3D" id="2.40.50.100">
    <property type="match status" value="1"/>
</dbReference>
<evidence type="ECO:0000256" key="6">
    <source>
        <dbReference type="ARBA" id="ARBA00023136"/>
    </source>
</evidence>
<dbReference type="Pfam" id="PF25967">
    <property type="entry name" value="RND-MFP_C"/>
    <property type="match status" value="1"/>
</dbReference>
<dbReference type="GO" id="GO:0015562">
    <property type="term" value="F:efflux transmembrane transporter activity"/>
    <property type="evidence" value="ECO:0007669"/>
    <property type="project" value="TreeGrafter"/>
</dbReference>
<dbReference type="KEGG" id="fau:Fraau_0146"/>
<dbReference type="InterPro" id="IPR058626">
    <property type="entry name" value="MdtA-like_b-barrel"/>
</dbReference>
<dbReference type="Proteomes" id="UP000005234">
    <property type="component" value="Chromosome"/>
</dbReference>
<dbReference type="Gene3D" id="1.10.287.470">
    <property type="entry name" value="Helix hairpin bin"/>
    <property type="match status" value="1"/>
</dbReference>
<name>H8L0L9_FRAAD</name>
<evidence type="ECO:0000256" key="3">
    <source>
        <dbReference type="ARBA" id="ARBA00022448"/>
    </source>
</evidence>
<evidence type="ECO:0000259" key="12">
    <source>
        <dbReference type="Pfam" id="PF25967"/>
    </source>
</evidence>